<evidence type="ECO:0000313" key="3">
    <source>
        <dbReference type="Proteomes" id="UP000053319"/>
    </source>
</evidence>
<dbReference type="HOGENOM" id="CLU_707927_0_0_1"/>
<accession>R7SK94</accession>
<dbReference type="EMBL" id="JH719616">
    <property type="protein sequence ID" value="EJF55472.1"/>
    <property type="molecule type" value="Genomic_DNA"/>
</dbReference>
<dbReference type="PROSITE" id="PS50097">
    <property type="entry name" value="BTB"/>
    <property type="match status" value="1"/>
</dbReference>
<organism evidence="2 3">
    <name type="scientific">Dichomitus squalens (strain LYAD-421)</name>
    <name type="common">Western red white-rot fungus</name>
    <dbReference type="NCBI Taxonomy" id="732165"/>
    <lineage>
        <taxon>Eukaryota</taxon>
        <taxon>Fungi</taxon>
        <taxon>Dikarya</taxon>
        <taxon>Basidiomycota</taxon>
        <taxon>Agaricomycotina</taxon>
        <taxon>Agaricomycetes</taxon>
        <taxon>Polyporales</taxon>
        <taxon>Polyporaceae</taxon>
        <taxon>Dichomitus</taxon>
    </lineage>
</organism>
<dbReference type="GeneID" id="18840296"/>
<reference evidence="2 3" key="1">
    <citation type="journal article" date="2012" name="Science">
        <title>The Paleozoic origin of enzymatic lignin decomposition reconstructed from 31 fungal genomes.</title>
        <authorList>
            <person name="Floudas D."/>
            <person name="Binder M."/>
            <person name="Riley R."/>
            <person name="Barry K."/>
            <person name="Blanchette R.A."/>
            <person name="Henrissat B."/>
            <person name="Martinez A.T."/>
            <person name="Otillar R."/>
            <person name="Spatafora J.W."/>
            <person name="Yadav J.S."/>
            <person name="Aerts A."/>
            <person name="Benoit I."/>
            <person name="Boyd A."/>
            <person name="Carlson A."/>
            <person name="Copeland A."/>
            <person name="Coutinho P.M."/>
            <person name="de Vries R.P."/>
            <person name="Ferreira P."/>
            <person name="Findley K."/>
            <person name="Foster B."/>
            <person name="Gaskell J."/>
            <person name="Glotzer D."/>
            <person name="Gorecki P."/>
            <person name="Heitman J."/>
            <person name="Hesse C."/>
            <person name="Hori C."/>
            <person name="Igarashi K."/>
            <person name="Jurgens J.A."/>
            <person name="Kallen N."/>
            <person name="Kersten P."/>
            <person name="Kohler A."/>
            <person name="Kuees U."/>
            <person name="Kumar T.K.A."/>
            <person name="Kuo A."/>
            <person name="LaButti K."/>
            <person name="Larrondo L.F."/>
            <person name="Lindquist E."/>
            <person name="Ling A."/>
            <person name="Lombard V."/>
            <person name="Lucas S."/>
            <person name="Lundell T."/>
            <person name="Martin R."/>
            <person name="McLaughlin D.J."/>
            <person name="Morgenstern I."/>
            <person name="Morin E."/>
            <person name="Murat C."/>
            <person name="Nagy L.G."/>
            <person name="Nolan M."/>
            <person name="Ohm R.A."/>
            <person name="Patyshakuliyeva A."/>
            <person name="Rokas A."/>
            <person name="Ruiz-Duenas F.J."/>
            <person name="Sabat G."/>
            <person name="Salamov A."/>
            <person name="Samejima M."/>
            <person name="Schmutz J."/>
            <person name="Slot J.C."/>
            <person name="St John F."/>
            <person name="Stenlid J."/>
            <person name="Sun H."/>
            <person name="Sun S."/>
            <person name="Syed K."/>
            <person name="Tsang A."/>
            <person name="Wiebenga A."/>
            <person name="Young D."/>
            <person name="Pisabarro A."/>
            <person name="Eastwood D.C."/>
            <person name="Martin F."/>
            <person name="Cullen D."/>
            <person name="Grigoriev I.V."/>
            <person name="Hibbett D.S."/>
        </authorList>
    </citation>
    <scope>NUCLEOTIDE SEQUENCE [LARGE SCALE GENOMIC DNA]</scope>
    <source>
        <strain evidence="2 3">LYAD-421 SS1</strain>
    </source>
</reference>
<dbReference type="OrthoDB" id="3164835at2759"/>
<dbReference type="Proteomes" id="UP000053319">
    <property type="component" value="Unassembled WGS sequence"/>
</dbReference>
<dbReference type="Gene3D" id="3.30.710.10">
    <property type="entry name" value="Potassium Channel Kv1.1, Chain A"/>
    <property type="match status" value="1"/>
</dbReference>
<dbReference type="CDD" id="cd18186">
    <property type="entry name" value="BTB_POZ_ZBTB_KLHL-like"/>
    <property type="match status" value="1"/>
</dbReference>
<gene>
    <name evidence="2" type="ORF">DICSQDRAFT_175865</name>
</gene>
<evidence type="ECO:0000259" key="1">
    <source>
        <dbReference type="PROSITE" id="PS50097"/>
    </source>
</evidence>
<dbReference type="RefSeq" id="XP_007371790.1">
    <property type="nucleotide sequence ID" value="XM_007371728.1"/>
</dbReference>
<dbReference type="KEGG" id="dsq:DICSQDRAFT_175865"/>
<sequence>MCVITAHPFTYSSADVVLYSSDDVAYKVHKLILTIASDFFRDMFDLPQPTSSSDSDSSAPSTEEQVDGLPVIRMSESSKALTPLLLLCYPLEEPVLTSITEVCAVLEAAIKFDVRRASQIAKRRLRELIPSAPLRVYIIACKLGLEDEAHTAAQEIHRSKVQNQYVDELEEISFGAYHRLLHYCSAEGDAGFGMVSFSPTKSGPKPKNHRKKADVDRSRAITFTVPVSTPTPDVSAIGPSTPAFSTGDVNFVLLTSDGQRLALSGNGILHASPLLSALVARRSNVAEEVPVAEPAATMSILIRIYDPFEHPHLADMLDIHAGLIAAEKYGMRKAVDFLQTALRSQQLSSLREARCAPISQETCTPASIQYISREVTFTVSWLFTANAALL</sequence>
<dbReference type="SMART" id="SM00225">
    <property type="entry name" value="BTB"/>
    <property type="match status" value="1"/>
</dbReference>
<evidence type="ECO:0000313" key="2">
    <source>
        <dbReference type="EMBL" id="EJF55472.1"/>
    </source>
</evidence>
<dbReference type="Pfam" id="PF00651">
    <property type="entry name" value="BTB"/>
    <property type="match status" value="1"/>
</dbReference>
<proteinExistence type="predicted"/>
<dbReference type="InterPro" id="IPR000210">
    <property type="entry name" value="BTB/POZ_dom"/>
</dbReference>
<protein>
    <recommendedName>
        <fullName evidence="1">BTB domain-containing protein</fullName>
    </recommendedName>
</protein>
<dbReference type="InterPro" id="IPR011333">
    <property type="entry name" value="SKP1/BTB/POZ_sf"/>
</dbReference>
<name>R7SK94_DICSQ</name>
<dbReference type="OMA" id="CTHVDAS"/>
<dbReference type="SUPFAM" id="SSF54695">
    <property type="entry name" value="POZ domain"/>
    <property type="match status" value="1"/>
</dbReference>
<dbReference type="AlphaFoldDB" id="R7SK94"/>
<feature type="domain" description="BTB" evidence="1">
    <location>
        <begin position="14"/>
        <end position="44"/>
    </location>
</feature>